<dbReference type="GO" id="GO:0005886">
    <property type="term" value="C:plasma membrane"/>
    <property type="evidence" value="ECO:0007669"/>
    <property type="project" value="UniProtKB-SubCell"/>
</dbReference>
<keyword evidence="6 8" id="KW-1133">Transmembrane helix</keyword>
<evidence type="ECO:0000256" key="2">
    <source>
        <dbReference type="ARBA" id="ARBA00009765"/>
    </source>
</evidence>
<sequence length="290" mass="33538">MDSKALEEYSNKSKKPQVRMLDTHVFTLMLDMKYSDAQTLVTEGIYIFLGRGWLVTIHPSAVDLTSIVKRILEEKNRPLLESSVDALYYSILSSIVDKYEQLLTAVELSVVDMEKRSVHKRPSKQMLEHLDDLSRQIIVLRRHFWHIRDVINFLIHVQEERPDIKYLKIVYDDINQLINLVESYQDTVNSTRELYIANISLLMNDTVKTLTVFSAVLLPLTFISSVFGMNGLDLNNIWRVPFGFVLVMAIMAASAAALFAFLKAKQWILVREDAKQANKRKKQGERSMQR</sequence>
<evidence type="ECO:0000256" key="6">
    <source>
        <dbReference type="ARBA" id="ARBA00022989"/>
    </source>
</evidence>
<feature type="transmembrane region" description="Helical" evidence="8">
    <location>
        <begin position="241"/>
        <end position="262"/>
    </location>
</feature>
<evidence type="ECO:0000256" key="4">
    <source>
        <dbReference type="ARBA" id="ARBA00022475"/>
    </source>
</evidence>
<dbReference type="AlphaFoldDB" id="K0ILG9"/>
<dbReference type="InterPro" id="IPR002523">
    <property type="entry name" value="MgTranspt_CorA/ZnTranspt_ZntB"/>
</dbReference>
<dbReference type="BioCyc" id="CNIT1237085:G1324-2559-MONOMER"/>
<name>K0ILG9_NITGG</name>
<evidence type="ECO:0000256" key="5">
    <source>
        <dbReference type="ARBA" id="ARBA00022692"/>
    </source>
</evidence>
<evidence type="ECO:0000256" key="7">
    <source>
        <dbReference type="ARBA" id="ARBA00023136"/>
    </source>
</evidence>
<accession>K0ILG9</accession>
<dbReference type="KEGG" id="nga:Ngar_c25600"/>
<dbReference type="SUPFAM" id="SSF143865">
    <property type="entry name" value="CorA soluble domain-like"/>
    <property type="match status" value="1"/>
</dbReference>
<dbReference type="Gene3D" id="3.30.460.20">
    <property type="entry name" value="CorA soluble domain-like"/>
    <property type="match status" value="1"/>
</dbReference>
<feature type="transmembrane region" description="Helical" evidence="8">
    <location>
        <begin position="210"/>
        <end position="229"/>
    </location>
</feature>
<keyword evidence="5 8" id="KW-0812">Transmembrane</keyword>
<dbReference type="HOGENOM" id="CLU_007127_0_0_2"/>
<dbReference type="GO" id="GO:0015087">
    <property type="term" value="F:cobalt ion transmembrane transporter activity"/>
    <property type="evidence" value="ECO:0007669"/>
    <property type="project" value="TreeGrafter"/>
</dbReference>
<dbReference type="Gene3D" id="1.20.58.340">
    <property type="entry name" value="Magnesium transport protein CorA, transmembrane region"/>
    <property type="match status" value="2"/>
</dbReference>
<dbReference type="Proteomes" id="UP000008037">
    <property type="component" value="Chromosome"/>
</dbReference>
<dbReference type="InParanoid" id="K0ILG9"/>
<evidence type="ECO:0000313" key="10">
    <source>
        <dbReference type="Proteomes" id="UP000008037"/>
    </source>
</evidence>
<comment type="similarity">
    <text evidence="2">Belongs to the CorA metal ion transporter (MIT) (TC 1.A.35) family.</text>
</comment>
<evidence type="ECO:0000313" key="9">
    <source>
        <dbReference type="EMBL" id="AFU59482.1"/>
    </source>
</evidence>
<evidence type="ECO:0000256" key="1">
    <source>
        <dbReference type="ARBA" id="ARBA00004651"/>
    </source>
</evidence>
<proteinExistence type="inferred from homology"/>
<reference evidence="9 10" key="1">
    <citation type="journal article" date="2012" name="Environ. Microbiol.">
        <title>The genome of the ammonia-oxidizing Candidatus Nitrososphaera gargensis: insights into metabolic versatility and environmental adaptations.</title>
        <authorList>
            <person name="Spang A."/>
            <person name="Poehlein A."/>
            <person name="Offre P."/>
            <person name="Zumbragel S."/>
            <person name="Haider S."/>
            <person name="Rychlik N."/>
            <person name="Nowka B."/>
            <person name="Schmeisser C."/>
            <person name="Lebedeva E.V."/>
            <person name="Rattei T."/>
            <person name="Bohm C."/>
            <person name="Schmid M."/>
            <person name="Galushko A."/>
            <person name="Hatzenpichler R."/>
            <person name="Weinmaier T."/>
            <person name="Daniel R."/>
            <person name="Schleper C."/>
            <person name="Spieck E."/>
            <person name="Streit W."/>
            <person name="Wagner M."/>
        </authorList>
    </citation>
    <scope>NUCLEOTIDE SEQUENCE [LARGE SCALE GENOMIC DNA]</scope>
    <source>
        <strain evidence="10">Ga9.2</strain>
    </source>
</reference>
<dbReference type="EMBL" id="CP002408">
    <property type="protein sequence ID" value="AFU59482.1"/>
    <property type="molecule type" value="Genomic_DNA"/>
</dbReference>
<comment type="subcellular location">
    <subcellularLocation>
        <location evidence="1">Cell membrane</location>
        <topology evidence="1">Multi-pass membrane protein</topology>
    </subcellularLocation>
</comment>
<keyword evidence="10" id="KW-1185">Reference proteome</keyword>
<dbReference type="InterPro" id="IPR045861">
    <property type="entry name" value="CorA_cytoplasmic_dom"/>
</dbReference>
<evidence type="ECO:0000256" key="3">
    <source>
        <dbReference type="ARBA" id="ARBA00022448"/>
    </source>
</evidence>
<dbReference type="STRING" id="1237085.Ngar_c25600"/>
<dbReference type="GO" id="GO:0015095">
    <property type="term" value="F:magnesium ion transmembrane transporter activity"/>
    <property type="evidence" value="ECO:0007669"/>
    <property type="project" value="TreeGrafter"/>
</dbReference>
<organism evidence="9 10">
    <name type="scientific">Nitrososphaera gargensis (strain Ga9.2)</name>
    <dbReference type="NCBI Taxonomy" id="1237085"/>
    <lineage>
        <taxon>Archaea</taxon>
        <taxon>Nitrososphaerota</taxon>
        <taxon>Nitrososphaeria</taxon>
        <taxon>Nitrososphaerales</taxon>
        <taxon>Nitrososphaeraceae</taxon>
        <taxon>Nitrososphaera</taxon>
    </lineage>
</organism>
<dbReference type="Pfam" id="PF01544">
    <property type="entry name" value="CorA"/>
    <property type="match status" value="1"/>
</dbReference>
<dbReference type="GO" id="GO:0050897">
    <property type="term" value="F:cobalt ion binding"/>
    <property type="evidence" value="ECO:0007669"/>
    <property type="project" value="TreeGrafter"/>
</dbReference>
<protein>
    <submittedName>
        <fullName evidence="9">Putative CorA ion transporter</fullName>
    </submittedName>
</protein>
<dbReference type="SUPFAM" id="SSF144083">
    <property type="entry name" value="Magnesium transport protein CorA, transmembrane region"/>
    <property type="match status" value="1"/>
</dbReference>
<keyword evidence="7 8" id="KW-0472">Membrane</keyword>
<evidence type="ECO:0000256" key="8">
    <source>
        <dbReference type="SAM" id="Phobius"/>
    </source>
</evidence>
<dbReference type="GO" id="GO:0000287">
    <property type="term" value="F:magnesium ion binding"/>
    <property type="evidence" value="ECO:0007669"/>
    <property type="project" value="TreeGrafter"/>
</dbReference>
<gene>
    <name evidence="9" type="ordered locus">Ngar_c25600</name>
</gene>
<dbReference type="PANTHER" id="PTHR46494">
    <property type="entry name" value="CORA FAMILY METAL ION TRANSPORTER (EUROFUNG)"/>
    <property type="match status" value="1"/>
</dbReference>
<dbReference type="InterPro" id="IPR045863">
    <property type="entry name" value="CorA_TM1_TM2"/>
</dbReference>
<dbReference type="PANTHER" id="PTHR46494:SF1">
    <property type="entry name" value="CORA FAMILY METAL ION TRANSPORTER (EUROFUNG)"/>
    <property type="match status" value="1"/>
</dbReference>
<keyword evidence="3" id="KW-0813">Transport</keyword>
<keyword evidence="4" id="KW-1003">Cell membrane</keyword>